<organism evidence="2">
    <name type="scientific">Grosmannia clavigera (strain kw1407 / UAMH 11150)</name>
    <name type="common">Blue stain fungus</name>
    <name type="synonym">Graphiocladiella clavigera</name>
    <dbReference type="NCBI Taxonomy" id="655863"/>
    <lineage>
        <taxon>Eukaryota</taxon>
        <taxon>Fungi</taxon>
        <taxon>Dikarya</taxon>
        <taxon>Ascomycota</taxon>
        <taxon>Pezizomycotina</taxon>
        <taxon>Sordariomycetes</taxon>
        <taxon>Sordariomycetidae</taxon>
        <taxon>Ophiostomatales</taxon>
        <taxon>Ophiostomataceae</taxon>
        <taxon>Leptographium</taxon>
    </lineage>
</organism>
<dbReference type="eggNOG" id="ENOG502SN3J">
    <property type="taxonomic scope" value="Eukaryota"/>
</dbReference>
<keyword evidence="2" id="KW-1185">Reference proteome</keyword>
<dbReference type="STRING" id="655863.F0XU58"/>
<reference evidence="1 2" key="1">
    <citation type="journal article" date="2011" name="Proc. Natl. Acad. Sci. U.S.A.">
        <title>Genome and transcriptome analyses of the mountain pine beetle-fungal symbiont Grosmannia clavigera, a lodgepole pine pathogen.</title>
        <authorList>
            <person name="DiGuistini S."/>
            <person name="Wang Y."/>
            <person name="Liao N.Y."/>
            <person name="Taylor G."/>
            <person name="Tanguay P."/>
            <person name="Feau N."/>
            <person name="Henrissat B."/>
            <person name="Chan S.K."/>
            <person name="Hesse-Orce U."/>
            <person name="Alamouti S.M."/>
            <person name="Tsui C.K.M."/>
            <person name="Docking R.T."/>
            <person name="Levasseur A."/>
            <person name="Haridas S."/>
            <person name="Robertson G."/>
            <person name="Birol I."/>
            <person name="Holt R.A."/>
            <person name="Marra M.A."/>
            <person name="Hamelin R.C."/>
            <person name="Hirst M."/>
            <person name="Jones S.J.M."/>
            <person name="Bohlmann J."/>
            <person name="Breuil C."/>
        </authorList>
    </citation>
    <scope>NUCLEOTIDE SEQUENCE [LARGE SCALE GENOMIC DNA]</scope>
    <source>
        <strain evidence="2">kw1407 / UAMH 11150</strain>
    </source>
</reference>
<dbReference type="Pfam" id="PF20717">
    <property type="entry name" value="DUF6829"/>
    <property type="match status" value="1"/>
</dbReference>
<dbReference type="EMBL" id="GL630006">
    <property type="protein sequence ID" value="EFW98964.1"/>
    <property type="molecule type" value="Genomic_DNA"/>
</dbReference>
<dbReference type="RefSeq" id="XP_014168447.1">
    <property type="nucleotide sequence ID" value="XM_014312972.1"/>
</dbReference>
<sequence length="465" mass="52010">MNAITLETLFSQPEVELMNVIKDVYKEEIHRLTRAYAIWTEKSPLGQPSSPSQLLCEDKVTQYDEVNRTVVSVLALRWIFNGKYEQFVSGQPEAVKLRKASFEWLRKVVINTLQTDDDVQTLVTSIMINDLGKDNLFAEDYNNLTTQTMSTNHDMILLQVAKAVDKAARTKDGEASEKDKAVIALIPSFGKLNGTQRNQILQGLRLGSFFNFGQLAQAENAPASLQAVRDMEPKLDETSFQLHVVEQLLDVAGAAGHVYWTSARKLIEPILEAYRTVNEVVIDVMSRKLSPRQGYDSILKRREGRLRGLGFRPLSVYIPSERALLRILCMGGVADLNMAELYYRVWNVVGEDKKLVKALNIDGSIDEPAVQPTYMPALLAQAISSCRNDTAATEMALTSVLRFLACVMCLSPAEVKNACPVMERNVLEMVWLVQESVFPDNPEILKRKKMPIATPALPTCSLIGN</sequence>
<protein>
    <submittedName>
        <fullName evidence="1">Uncharacterized protein</fullName>
    </submittedName>
</protein>
<evidence type="ECO:0000313" key="1">
    <source>
        <dbReference type="EMBL" id="EFW98964.1"/>
    </source>
</evidence>
<proteinExistence type="predicted"/>
<dbReference type="HOGENOM" id="CLU_046299_0_0_1"/>
<gene>
    <name evidence="1" type="ORF">CMQ_4816</name>
</gene>
<dbReference type="Proteomes" id="UP000007796">
    <property type="component" value="Unassembled WGS sequence"/>
</dbReference>
<name>F0XU58_GROCL</name>
<evidence type="ECO:0000313" key="2">
    <source>
        <dbReference type="Proteomes" id="UP000007796"/>
    </source>
</evidence>
<accession>F0XU58</accession>
<dbReference type="InterPro" id="IPR049232">
    <property type="entry name" value="DUF6829"/>
</dbReference>
<dbReference type="InParanoid" id="F0XU58"/>
<dbReference type="AlphaFoldDB" id="F0XU58"/>
<dbReference type="OrthoDB" id="5295627at2759"/>
<dbReference type="GeneID" id="25978069"/>